<feature type="non-terminal residue" evidence="1">
    <location>
        <position position="1"/>
    </location>
</feature>
<name>A0A8J4IUP2_EUDMI</name>
<reference evidence="1" key="1">
    <citation type="journal article" date="2019" name="Gigascience">
        <title>High-coverage genomes to elucidate the evolution of penguins.</title>
        <authorList>
            <person name="Pan H."/>
            <person name="Cole T.L."/>
            <person name="Bi X."/>
            <person name="Fang M."/>
            <person name="Zhou C."/>
            <person name="Yang Z."/>
            <person name="Ksepka D.T."/>
            <person name="Hart T."/>
            <person name="Bouzat J.L."/>
            <person name="Argilla L.S."/>
            <person name="Bertelsen M.F."/>
            <person name="Boersma P.D."/>
            <person name="Bost C.A."/>
            <person name="Cherel Y."/>
            <person name="Dann P."/>
            <person name="Fiddaman S.R."/>
            <person name="Howard P."/>
            <person name="Labuschagne K."/>
            <person name="Mattern T."/>
            <person name="Miller G."/>
            <person name="Parker P."/>
            <person name="Phillips R.A."/>
            <person name="Quillfeldt P."/>
            <person name="Ryan P.G."/>
            <person name="Taylor H."/>
            <person name="Thompson D.R."/>
            <person name="Young M.J."/>
            <person name="Ellegaard M.R."/>
            <person name="Gilbert M.T.P."/>
            <person name="Sinding M.S."/>
            <person name="Pacheco G."/>
            <person name="Shepherd L.D."/>
            <person name="Tennyson A.J.D."/>
            <person name="Grosser S."/>
            <person name="Kay E."/>
            <person name="Nupen L.J."/>
            <person name="Ellenberg U."/>
            <person name="Houston D.M."/>
            <person name="Reeve A.H."/>
            <person name="Johnson K."/>
            <person name="Masello J.F."/>
            <person name="Stracke T."/>
            <person name="McKinlay B."/>
            <person name="Borboroglu P.G."/>
            <person name="Zhang D.X."/>
            <person name="Zhang G."/>
        </authorList>
    </citation>
    <scope>NUCLEOTIDE SEQUENCE</scope>
    <source>
        <strain evidence="1">Gonzo</strain>
    </source>
</reference>
<accession>A0A8J4IUP2</accession>
<dbReference type="Proteomes" id="UP000782854">
    <property type="component" value="Unassembled WGS sequence"/>
</dbReference>
<evidence type="ECO:0000313" key="1">
    <source>
        <dbReference type="EMBL" id="KAF1499140.1"/>
    </source>
</evidence>
<proteinExistence type="predicted"/>
<keyword evidence="2" id="KW-1185">Reference proteome</keyword>
<feature type="non-terminal residue" evidence="1">
    <location>
        <position position="70"/>
    </location>
</feature>
<dbReference type="AlphaFoldDB" id="A0A8J4IUP2"/>
<evidence type="ECO:0000313" key="2">
    <source>
        <dbReference type="Proteomes" id="UP000782854"/>
    </source>
</evidence>
<dbReference type="OrthoDB" id="9034619at2759"/>
<protein>
    <submittedName>
        <fullName evidence="1">Uncharacterized protein</fullName>
    </submittedName>
</protein>
<dbReference type="EMBL" id="VULC01021909">
    <property type="protein sequence ID" value="KAF1499140.1"/>
    <property type="molecule type" value="Genomic_DNA"/>
</dbReference>
<comment type="caution">
    <text evidence="1">The sequence shown here is derived from an EMBL/GenBank/DDBJ whole genome shotgun (WGS) entry which is preliminary data.</text>
</comment>
<sequence length="70" mass="8123">MCKVLKELVGNLLVVFQVLCKRTFMPQMHPAIGMDGTYEAWSVHENTTVYHLLMFLWPPPRHSFSSELDT</sequence>
<gene>
    <name evidence="1" type="ORF">FQV19_0013191</name>
</gene>
<organism evidence="1 2">
    <name type="scientific">Eudyptula minor</name>
    <name type="common">Little blue penguin</name>
    <name type="synonym">Aptenodytes minor</name>
    <dbReference type="NCBI Taxonomy" id="37083"/>
    <lineage>
        <taxon>Eukaryota</taxon>
        <taxon>Metazoa</taxon>
        <taxon>Chordata</taxon>
        <taxon>Craniata</taxon>
        <taxon>Vertebrata</taxon>
        <taxon>Euteleostomi</taxon>
        <taxon>Archelosauria</taxon>
        <taxon>Archosauria</taxon>
        <taxon>Dinosauria</taxon>
        <taxon>Saurischia</taxon>
        <taxon>Theropoda</taxon>
        <taxon>Coelurosauria</taxon>
        <taxon>Aves</taxon>
        <taxon>Neognathae</taxon>
        <taxon>Neoaves</taxon>
        <taxon>Aequornithes</taxon>
        <taxon>Sphenisciformes</taxon>
        <taxon>Spheniscidae</taxon>
        <taxon>Eudyptula</taxon>
    </lineage>
</organism>